<evidence type="ECO:0000313" key="5">
    <source>
        <dbReference type="EMBL" id="KAJ7694808.1"/>
    </source>
</evidence>
<dbReference type="GO" id="GO:0046872">
    <property type="term" value="F:metal ion binding"/>
    <property type="evidence" value="ECO:0007669"/>
    <property type="project" value="UniProtKB-KW"/>
</dbReference>
<evidence type="ECO:0000259" key="4">
    <source>
        <dbReference type="Pfam" id="PF03328"/>
    </source>
</evidence>
<protein>
    <submittedName>
        <fullName evidence="5">Pyruvate/Phosphoenolpyruvate kinase-like domain-containing protein</fullName>
    </submittedName>
</protein>
<sequence length="134" mass="14446">MSNDTPKFTADPSTQGSWAAPTRQQSSNVAKTLAVTGADWIWVDTEHVAWSQKLLVEVIQMIDDESHGNRIPVVRVPSKTAFDCMACCQDAGAGGIITLHVETAEEVAAVVAACRFPPTGHRSYPPFTFLSSLT</sequence>
<dbReference type="InterPro" id="IPR050251">
    <property type="entry name" value="HpcH-HpaI_aldolase"/>
</dbReference>
<comment type="caution">
    <text evidence="5">The sequence shown here is derived from an EMBL/GenBank/DDBJ whole genome shotgun (WGS) entry which is preliminary data.</text>
</comment>
<keyword evidence="5" id="KW-0808">Transferase</keyword>
<dbReference type="InterPro" id="IPR005000">
    <property type="entry name" value="Aldolase/citrate-lyase_domain"/>
</dbReference>
<evidence type="ECO:0000256" key="3">
    <source>
        <dbReference type="SAM" id="MobiDB-lite"/>
    </source>
</evidence>
<organism evidence="5 6">
    <name type="scientific">Mycena rosella</name>
    <name type="common">Pink bonnet</name>
    <name type="synonym">Agaricus rosellus</name>
    <dbReference type="NCBI Taxonomy" id="1033263"/>
    <lineage>
        <taxon>Eukaryota</taxon>
        <taxon>Fungi</taxon>
        <taxon>Dikarya</taxon>
        <taxon>Basidiomycota</taxon>
        <taxon>Agaricomycotina</taxon>
        <taxon>Agaricomycetes</taxon>
        <taxon>Agaricomycetidae</taxon>
        <taxon>Agaricales</taxon>
        <taxon>Marasmiineae</taxon>
        <taxon>Mycenaceae</taxon>
        <taxon>Mycena</taxon>
    </lineage>
</organism>
<dbReference type="InterPro" id="IPR015813">
    <property type="entry name" value="Pyrv/PenolPyrv_kinase-like_dom"/>
</dbReference>
<feature type="region of interest" description="Disordered" evidence="3">
    <location>
        <begin position="1"/>
        <end position="24"/>
    </location>
</feature>
<dbReference type="PANTHER" id="PTHR30502">
    <property type="entry name" value="2-KETO-3-DEOXY-L-RHAMNONATE ALDOLASE"/>
    <property type="match status" value="1"/>
</dbReference>
<evidence type="ECO:0000313" key="6">
    <source>
        <dbReference type="Proteomes" id="UP001221757"/>
    </source>
</evidence>
<reference evidence="5" key="1">
    <citation type="submission" date="2023-03" db="EMBL/GenBank/DDBJ databases">
        <title>Massive genome expansion in bonnet fungi (Mycena s.s.) driven by repeated elements and novel gene families across ecological guilds.</title>
        <authorList>
            <consortium name="Lawrence Berkeley National Laboratory"/>
            <person name="Harder C.B."/>
            <person name="Miyauchi S."/>
            <person name="Viragh M."/>
            <person name="Kuo A."/>
            <person name="Thoen E."/>
            <person name="Andreopoulos B."/>
            <person name="Lu D."/>
            <person name="Skrede I."/>
            <person name="Drula E."/>
            <person name="Henrissat B."/>
            <person name="Morin E."/>
            <person name="Kohler A."/>
            <person name="Barry K."/>
            <person name="LaButti K."/>
            <person name="Morin E."/>
            <person name="Salamov A."/>
            <person name="Lipzen A."/>
            <person name="Mereny Z."/>
            <person name="Hegedus B."/>
            <person name="Baldrian P."/>
            <person name="Stursova M."/>
            <person name="Weitz H."/>
            <person name="Taylor A."/>
            <person name="Grigoriev I.V."/>
            <person name="Nagy L.G."/>
            <person name="Martin F."/>
            <person name="Kauserud H."/>
        </authorList>
    </citation>
    <scope>NUCLEOTIDE SEQUENCE</scope>
    <source>
        <strain evidence="5">CBHHK067</strain>
    </source>
</reference>
<dbReference type="PANTHER" id="PTHR30502:SF8">
    <property type="entry name" value="SYNTHASE, PUTATIVE-RELATED"/>
    <property type="match status" value="1"/>
</dbReference>
<accession>A0AAD7GK90</accession>
<dbReference type="GO" id="GO:0016301">
    <property type="term" value="F:kinase activity"/>
    <property type="evidence" value="ECO:0007669"/>
    <property type="project" value="UniProtKB-KW"/>
</dbReference>
<dbReference type="SUPFAM" id="SSF51621">
    <property type="entry name" value="Phosphoenolpyruvate/pyruvate domain"/>
    <property type="match status" value="1"/>
</dbReference>
<dbReference type="Pfam" id="PF03328">
    <property type="entry name" value="HpcH_HpaI"/>
    <property type="match status" value="1"/>
</dbReference>
<keyword evidence="5" id="KW-0418">Kinase</keyword>
<keyword evidence="5" id="KW-0670">Pyruvate</keyword>
<keyword evidence="1" id="KW-0479">Metal-binding</keyword>
<name>A0AAD7GK90_MYCRO</name>
<dbReference type="GO" id="GO:0005737">
    <property type="term" value="C:cytoplasm"/>
    <property type="evidence" value="ECO:0007669"/>
    <property type="project" value="TreeGrafter"/>
</dbReference>
<dbReference type="EMBL" id="JARKIE010000040">
    <property type="protein sequence ID" value="KAJ7694808.1"/>
    <property type="molecule type" value="Genomic_DNA"/>
</dbReference>
<gene>
    <name evidence="5" type="ORF">B0H17DRAFT_1198965</name>
</gene>
<dbReference type="GO" id="GO:0016832">
    <property type="term" value="F:aldehyde-lyase activity"/>
    <property type="evidence" value="ECO:0007669"/>
    <property type="project" value="TreeGrafter"/>
</dbReference>
<dbReference type="InterPro" id="IPR040442">
    <property type="entry name" value="Pyrv_kinase-like_dom_sf"/>
</dbReference>
<evidence type="ECO:0000256" key="1">
    <source>
        <dbReference type="ARBA" id="ARBA00022723"/>
    </source>
</evidence>
<dbReference type="AlphaFoldDB" id="A0AAD7GK90"/>
<feature type="domain" description="HpcH/HpaI aldolase/citrate lyase" evidence="4">
    <location>
        <begin position="26"/>
        <end position="124"/>
    </location>
</feature>
<keyword evidence="6" id="KW-1185">Reference proteome</keyword>
<dbReference type="Proteomes" id="UP001221757">
    <property type="component" value="Unassembled WGS sequence"/>
</dbReference>
<evidence type="ECO:0000256" key="2">
    <source>
        <dbReference type="ARBA" id="ARBA00023239"/>
    </source>
</evidence>
<dbReference type="Gene3D" id="3.20.20.60">
    <property type="entry name" value="Phosphoenolpyruvate-binding domains"/>
    <property type="match status" value="1"/>
</dbReference>
<proteinExistence type="predicted"/>
<keyword evidence="2" id="KW-0456">Lyase</keyword>